<organism evidence="1 2">
    <name type="scientific">Pseudoalteromonas porphyrae</name>
    <dbReference type="NCBI Taxonomy" id="187330"/>
    <lineage>
        <taxon>Bacteria</taxon>
        <taxon>Pseudomonadati</taxon>
        <taxon>Pseudomonadota</taxon>
        <taxon>Gammaproteobacteria</taxon>
        <taxon>Alteromonadales</taxon>
        <taxon>Pseudoalteromonadaceae</taxon>
        <taxon>Pseudoalteromonas</taxon>
    </lineage>
</organism>
<protein>
    <recommendedName>
        <fullName evidence="3">Four helix bundle protein</fullName>
    </recommendedName>
</protein>
<dbReference type="PANTHER" id="PTHR38471">
    <property type="entry name" value="FOUR HELIX BUNDLE PROTEIN"/>
    <property type="match status" value="1"/>
</dbReference>
<gene>
    <name evidence="1" type="ORF">ADS77_02355</name>
</gene>
<dbReference type="EMBL" id="LHPH01000002">
    <property type="protein sequence ID" value="KPH65134.1"/>
    <property type="molecule type" value="Genomic_DNA"/>
</dbReference>
<dbReference type="OrthoDB" id="160990at2"/>
<name>A0A0N1EX79_9GAMM</name>
<dbReference type="Pfam" id="PF05635">
    <property type="entry name" value="23S_rRNA_IVP"/>
    <property type="match status" value="1"/>
</dbReference>
<dbReference type="NCBIfam" id="NF008912">
    <property type="entry name" value="PRK12275.1-6"/>
    <property type="match status" value="1"/>
</dbReference>
<evidence type="ECO:0000313" key="1">
    <source>
        <dbReference type="EMBL" id="KPH65134.1"/>
    </source>
</evidence>
<dbReference type="Gene3D" id="1.20.1440.60">
    <property type="entry name" value="23S rRNA-intervening sequence"/>
    <property type="match status" value="1"/>
</dbReference>
<dbReference type="NCBIfam" id="TIGR02436">
    <property type="entry name" value="four helix bundle protein"/>
    <property type="match status" value="1"/>
</dbReference>
<dbReference type="SUPFAM" id="SSF158446">
    <property type="entry name" value="IVS-encoded protein-like"/>
    <property type="match status" value="1"/>
</dbReference>
<comment type="caution">
    <text evidence="1">The sequence shown here is derived from an EMBL/GenBank/DDBJ whole genome shotgun (WGS) entry which is preliminary data.</text>
</comment>
<sequence>MQFEKLDVWKRASRLACNIYKVTKDCKDYGFKDQVTRSAVSIPSNIAEGLERGSTNDESRFLYYPKGSAGELVTQLYIEIGFIEKGHGLKLISEAKEVAAIIAALIKRRKGFVKEQ</sequence>
<dbReference type="InterPro" id="IPR036583">
    <property type="entry name" value="23S_rRNA_IVS_sf"/>
</dbReference>
<reference evidence="1 2" key="1">
    <citation type="submission" date="2015-08" db="EMBL/GenBank/DDBJ databases">
        <title>Draft Genome Sequence of Pseudoalteromonas porphyrae UCD-SED14.</title>
        <authorList>
            <person name="Coil D.A."/>
            <person name="Jospin G."/>
            <person name="Lee R.D."/>
            <person name="Eisen J.A."/>
        </authorList>
    </citation>
    <scope>NUCLEOTIDE SEQUENCE [LARGE SCALE GENOMIC DNA]</scope>
    <source>
        <strain evidence="1 2">UCD-SED14</strain>
    </source>
</reference>
<dbReference type="RefSeq" id="WP_054452762.1">
    <property type="nucleotide sequence ID" value="NZ_LHPH01000002.1"/>
</dbReference>
<accession>A0A0N1EX79</accession>
<dbReference type="AlphaFoldDB" id="A0A0N1EX79"/>
<dbReference type="CDD" id="cd16377">
    <property type="entry name" value="23S_rRNA_IVP_like"/>
    <property type="match status" value="1"/>
</dbReference>
<dbReference type="InterPro" id="IPR012657">
    <property type="entry name" value="23S_rRNA-intervening_sequence"/>
</dbReference>
<dbReference type="Proteomes" id="UP000037848">
    <property type="component" value="Unassembled WGS sequence"/>
</dbReference>
<proteinExistence type="predicted"/>
<dbReference type="PANTHER" id="PTHR38471:SF2">
    <property type="entry name" value="FOUR HELIX BUNDLE PROTEIN"/>
    <property type="match status" value="1"/>
</dbReference>
<keyword evidence="2" id="KW-1185">Reference proteome</keyword>
<evidence type="ECO:0008006" key="3">
    <source>
        <dbReference type="Google" id="ProtNLM"/>
    </source>
</evidence>
<evidence type="ECO:0000313" key="2">
    <source>
        <dbReference type="Proteomes" id="UP000037848"/>
    </source>
</evidence>
<dbReference type="PATRIC" id="fig|187330.3.peg.508"/>